<dbReference type="InterPro" id="IPR036621">
    <property type="entry name" value="Anticodon-bd_dom_sf"/>
</dbReference>
<evidence type="ECO:0000256" key="9">
    <source>
        <dbReference type="ARBA" id="ARBA00022840"/>
    </source>
</evidence>
<dbReference type="GO" id="GO:0016740">
    <property type="term" value="F:transferase activity"/>
    <property type="evidence" value="ECO:0007669"/>
    <property type="project" value="UniProtKB-KW"/>
</dbReference>
<dbReference type="FunFam" id="3.30.720.200:FF:000001">
    <property type="entry name" value="Glycine--tRNA ligase 2"/>
    <property type="match status" value="1"/>
</dbReference>
<comment type="caution">
    <text evidence="15">The sequence shown here is derived from an EMBL/GenBank/DDBJ whole genome shotgun (WGS) entry which is preliminary data.</text>
</comment>
<reference evidence="15 16" key="1">
    <citation type="submission" date="2022-01" db="EMBL/GenBank/DDBJ databases">
        <authorList>
            <person name="Xiong W."/>
            <person name="Schranz E."/>
        </authorList>
    </citation>
    <scope>NUCLEOTIDE SEQUENCE [LARGE SCALE GENOMIC DNA]</scope>
</reference>
<evidence type="ECO:0000256" key="4">
    <source>
        <dbReference type="ARBA" id="ARBA00012829"/>
    </source>
</evidence>
<dbReference type="PANTHER" id="PTHR10745:SF0">
    <property type="entry name" value="GLYCINE--TRNA LIGASE"/>
    <property type="match status" value="1"/>
</dbReference>
<feature type="domain" description="WHEP-TRS" evidence="14">
    <location>
        <begin position="29"/>
        <end position="85"/>
    </location>
</feature>
<dbReference type="PROSITE" id="PS51185">
    <property type="entry name" value="WHEP_TRS_2"/>
    <property type="match status" value="1"/>
</dbReference>
<dbReference type="GO" id="GO:0005524">
    <property type="term" value="F:ATP binding"/>
    <property type="evidence" value="ECO:0007669"/>
    <property type="project" value="UniProtKB-KW"/>
</dbReference>
<keyword evidence="6" id="KW-0436">Ligase</keyword>
<keyword evidence="11" id="KW-0030">Aminoacyl-tRNA synthetase</keyword>
<dbReference type="SUPFAM" id="SSF55681">
    <property type="entry name" value="Class II aaRS and biotin synthetases"/>
    <property type="match status" value="1"/>
</dbReference>
<dbReference type="SMART" id="SM00991">
    <property type="entry name" value="WHEP-TRS"/>
    <property type="match status" value="1"/>
</dbReference>
<comment type="similarity">
    <text evidence="2">Belongs to the class-II aminoacyl-tRNA synthetase family.</text>
</comment>
<dbReference type="EMBL" id="CAKMRJ010003334">
    <property type="protein sequence ID" value="CAH1433598.1"/>
    <property type="molecule type" value="Genomic_DNA"/>
</dbReference>
<evidence type="ECO:0000259" key="13">
    <source>
        <dbReference type="PROSITE" id="PS50862"/>
    </source>
</evidence>
<comment type="subcellular location">
    <subcellularLocation>
        <location evidence="1">Cytoplasm</location>
    </subcellularLocation>
</comment>
<gene>
    <name evidence="15" type="ORF">LVIROSA_LOCUS20182</name>
</gene>
<dbReference type="PRINTS" id="PR01043">
    <property type="entry name" value="TRNASYNTHGLY"/>
</dbReference>
<dbReference type="InterPro" id="IPR033731">
    <property type="entry name" value="GlyRS-like_core"/>
</dbReference>
<evidence type="ECO:0000256" key="5">
    <source>
        <dbReference type="ARBA" id="ARBA00022490"/>
    </source>
</evidence>
<name>A0AAU9MZU2_9ASTR</name>
<dbReference type="FunFam" id="3.40.50.800:FF:000004">
    <property type="entry name" value="Glycine--tRNA ligase 2"/>
    <property type="match status" value="1"/>
</dbReference>
<keyword evidence="10" id="KW-0648">Protein biosynthesis</keyword>
<evidence type="ECO:0000313" key="15">
    <source>
        <dbReference type="EMBL" id="CAH1433598.1"/>
    </source>
</evidence>
<sequence length="698" mass="77845">MFITPISSLQRPADDIAPMATSEDSLRRGLAEKQSTIDASGNSIRQLKSSGASNSEIDDAVKALNALKLEKTSIETQLKASISGDAYGSVMSRDAFRQAVVNTLERRLFYIPSFKIYRGVAGLYDYGPPGCAVKSNVLAFWRQHFVLEEDMLEVDCPCVTPEVVLKASGHVDKFTDLMVKDEKTGTCYRADHLLKDHCKDKLEKDLAMSADKAAELKHILAVLDDLSAEELGAKIKEYGITSIGSSGVSPGYMRPETAQGIFVNFKDLYYYNGNKLPFAAAQIGQAFRNEISPRQGLLRVREFTLAEIEHFVDPDDKSHPKYSEVKNLEFLMFPRDLQMSGQSAKRLCLGEAVSKGIVNNQTLAYFIGRVYLFLTRLGIDEERLRFRQHLPNEMAHYAADCWDAEIESSYGWIECVGIADRSAYDLRAHTDKSGVALVAQEKFAQPKEVEKLVITPIKKEVGLAFKGNQKMVVEALEAMSEKEAMDMKSVLETKGEVEFEVCTLEKTVTITKKMVTISKEKKKEHQRVFTPSVIEPSFGIGRIIYCLYEHSFYMRPSKAGDEQLNVFRFPPLVAPIKCTVFPLVQNQQYEEVAKNISRSLTAAGISNKKDITGTSIGKRYARTDELGVPFAVTVDSTSSVTIRERDSKDQIRVSIDEVAAVVKEVSEGRATWADILNKYPAHTSLSVKEALLSCKSRN</sequence>
<evidence type="ECO:0000256" key="7">
    <source>
        <dbReference type="ARBA" id="ARBA00022679"/>
    </source>
</evidence>
<evidence type="ECO:0000256" key="11">
    <source>
        <dbReference type="ARBA" id="ARBA00023146"/>
    </source>
</evidence>
<dbReference type="FunFam" id="3.30.930.10:FF:000010">
    <property type="entry name" value="Glycyl-tRNA synthetase 1"/>
    <property type="match status" value="1"/>
</dbReference>
<dbReference type="GO" id="GO:0005739">
    <property type="term" value="C:mitochondrion"/>
    <property type="evidence" value="ECO:0007669"/>
    <property type="project" value="TreeGrafter"/>
</dbReference>
<dbReference type="InterPro" id="IPR002314">
    <property type="entry name" value="aa-tRNA-synt_IIb"/>
</dbReference>
<dbReference type="PROSITE" id="PS50862">
    <property type="entry name" value="AA_TRNA_LIGASE_II"/>
    <property type="match status" value="1"/>
</dbReference>
<proteinExistence type="inferred from homology"/>
<dbReference type="InterPro" id="IPR009068">
    <property type="entry name" value="uS15_NS1_RNA-bd_sf"/>
</dbReference>
<dbReference type="NCBIfam" id="TIGR00389">
    <property type="entry name" value="glyS_dimeric"/>
    <property type="match status" value="1"/>
</dbReference>
<dbReference type="Gene3D" id="3.30.930.10">
    <property type="entry name" value="Bira Bifunctional Protein, Domain 2"/>
    <property type="match status" value="1"/>
</dbReference>
<dbReference type="InterPro" id="IPR000738">
    <property type="entry name" value="WHEP-TRS_dom"/>
</dbReference>
<dbReference type="SUPFAM" id="SSF52954">
    <property type="entry name" value="Class II aaRS ABD-related"/>
    <property type="match status" value="1"/>
</dbReference>
<feature type="domain" description="Aminoacyl-transfer RNA synthetases class-II family profile" evidence="13">
    <location>
        <begin position="94"/>
        <end position="556"/>
    </location>
</feature>
<dbReference type="GO" id="GO:0070150">
    <property type="term" value="P:mitochondrial glycyl-tRNA aminoacylation"/>
    <property type="evidence" value="ECO:0007669"/>
    <property type="project" value="TreeGrafter"/>
</dbReference>
<keyword evidence="5" id="KW-0963">Cytoplasm</keyword>
<dbReference type="Pfam" id="PF00458">
    <property type="entry name" value="WHEP-TRS"/>
    <property type="match status" value="1"/>
</dbReference>
<evidence type="ECO:0000256" key="10">
    <source>
        <dbReference type="ARBA" id="ARBA00022917"/>
    </source>
</evidence>
<evidence type="ECO:0000313" key="16">
    <source>
        <dbReference type="Proteomes" id="UP001157418"/>
    </source>
</evidence>
<comment type="subunit">
    <text evidence="3">Homodimer.</text>
</comment>
<dbReference type="InterPro" id="IPR027031">
    <property type="entry name" value="Gly-tRNA_synthase/POLG2"/>
</dbReference>
<accession>A0AAU9MZU2</accession>
<dbReference type="AlphaFoldDB" id="A0AAU9MZU2"/>
<dbReference type="Gene3D" id="3.40.50.800">
    <property type="entry name" value="Anticodon-binding domain"/>
    <property type="match status" value="1"/>
</dbReference>
<evidence type="ECO:0000256" key="12">
    <source>
        <dbReference type="ARBA" id="ARBA00030057"/>
    </source>
</evidence>
<evidence type="ECO:0000259" key="14">
    <source>
        <dbReference type="PROSITE" id="PS51185"/>
    </source>
</evidence>
<protein>
    <recommendedName>
        <fullName evidence="4">glycine--tRNA ligase</fullName>
        <ecNumber evidence="4">6.1.1.14</ecNumber>
    </recommendedName>
    <alternativeName>
        <fullName evidence="12">Diadenosine tetraphosphate synthetase</fullName>
    </alternativeName>
</protein>
<dbReference type="Pfam" id="PF03129">
    <property type="entry name" value="HGTP_anticodon"/>
    <property type="match status" value="1"/>
</dbReference>
<dbReference type="CDD" id="cd00774">
    <property type="entry name" value="GlyRS-like_core"/>
    <property type="match status" value="1"/>
</dbReference>
<evidence type="ECO:0000256" key="6">
    <source>
        <dbReference type="ARBA" id="ARBA00022598"/>
    </source>
</evidence>
<organism evidence="15 16">
    <name type="scientific">Lactuca virosa</name>
    <dbReference type="NCBI Taxonomy" id="75947"/>
    <lineage>
        <taxon>Eukaryota</taxon>
        <taxon>Viridiplantae</taxon>
        <taxon>Streptophyta</taxon>
        <taxon>Embryophyta</taxon>
        <taxon>Tracheophyta</taxon>
        <taxon>Spermatophyta</taxon>
        <taxon>Magnoliopsida</taxon>
        <taxon>eudicotyledons</taxon>
        <taxon>Gunneridae</taxon>
        <taxon>Pentapetalae</taxon>
        <taxon>asterids</taxon>
        <taxon>campanulids</taxon>
        <taxon>Asterales</taxon>
        <taxon>Asteraceae</taxon>
        <taxon>Cichorioideae</taxon>
        <taxon>Cichorieae</taxon>
        <taxon>Lactucinae</taxon>
        <taxon>Lactuca</taxon>
    </lineage>
</organism>
<dbReference type="EC" id="6.1.1.14" evidence="4"/>
<dbReference type="PANTHER" id="PTHR10745">
    <property type="entry name" value="GLYCYL-TRNA SYNTHETASE/DNA POLYMERASE SUBUNIT GAMMA-2"/>
    <property type="match status" value="1"/>
</dbReference>
<dbReference type="Proteomes" id="UP001157418">
    <property type="component" value="Unassembled WGS sequence"/>
</dbReference>
<keyword evidence="16" id="KW-1185">Reference proteome</keyword>
<dbReference type="InterPro" id="IPR002315">
    <property type="entry name" value="tRNA-synt_gly"/>
</dbReference>
<evidence type="ECO:0000256" key="8">
    <source>
        <dbReference type="ARBA" id="ARBA00022741"/>
    </source>
</evidence>
<keyword evidence="9" id="KW-0067">ATP-binding</keyword>
<dbReference type="InterPro" id="IPR004154">
    <property type="entry name" value="Anticodon-bd"/>
</dbReference>
<dbReference type="Gene3D" id="1.10.287.10">
    <property type="entry name" value="S15/NS1, RNA-binding"/>
    <property type="match status" value="1"/>
</dbReference>
<dbReference type="SUPFAM" id="SSF47060">
    <property type="entry name" value="S15/NS1 RNA-binding domain"/>
    <property type="match status" value="1"/>
</dbReference>
<evidence type="ECO:0000256" key="2">
    <source>
        <dbReference type="ARBA" id="ARBA00008226"/>
    </source>
</evidence>
<dbReference type="InterPro" id="IPR045864">
    <property type="entry name" value="aa-tRNA-synth_II/BPL/LPL"/>
</dbReference>
<dbReference type="InterPro" id="IPR006195">
    <property type="entry name" value="aa-tRNA-synth_II"/>
</dbReference>
<evidence type="ECO:0000256" key="3">
    <source>
        <dbReference type="ARBA" id="ARBA00011738"/>
    </source>
</evidence>
<keyword evidence="8" id="KW-0547">Nucleotide-binding</keyword>
<dbReference type="Gene3D" id="3.30.720.200">
    <property type="match status" value="1"/>
</dbReference>
<dbReference type="Pfam" id="PF00587">
    <property type="entry name" value="tRNA-synt_2b"/>
    <property type="match status" value="1"/>
</dbReference>
<dbReference type="CDD" id="cd00858">
    <property type="entry name" value="GlyRS_anticodon"/>
    <property type="match status" value="1"/>
</dbReference>
<dbReference type="NCBIfam" id="NF003211">
    <property type="entry name" value="PRK04173.1"/>
    <property type="match status" value="1"/>
</dbReference>
<keyword evidence="7" id="KW-0808">Transferase</keyword>
<dbReference type="GO" id="GO:0004820">
    <property type="term" value="F:glycine-tRNA ligase activity"/>
    <property type="evidence" value="ECO:0007669"/>
    <property type="project" value="UniProtKB-EC"/>
</dbReference>
<evidence type="ECO:0000256" key="1">
    <source>
        <dbReference type="ARBA" id="ARBA00004496"/>
    </source>
</evidence>